<proteinExistence type="predicted"/>
<name>A0A3A4AWZ2_9ACTN</name>
<accession>A0A3A4AWZ2</accession>
<sequence length="400" mass="42064">MDSSLYVFVEDLRGEGAAAVVDRAVGEYGVRGVTVGAAYHRTRDVTPHGARRVTPRRDGAHFPIPDGLFTGRLRPPVQPGAEGRPLDDARRETARRGAALHGWAVFLRNETLGEAHPDLTPEDCFGDRGAPADLCPANPPVREYAVDLARAVARQGVDTVAAEALHFGEFGAEACAVPLGPMDAFLFGLCFCEWCLRQAEDFGVDAAAARQECRRVVGAVLDGGPPAEGAVTRAALTAYAGPEVVAYARARTETVTSLVSEVTAAVRAEGARLVYLDPAGAAKGSADGAPTGPYAAHEAWRFGVDVVALGDIVPSYGVRAYARDPSRVGGDVSAYRRSLGAGTELRVVLRPGAPDTDSAEHLGAKVAAARAAGADAVDFYHYGLVPYAVLERIPEALVRQ</sequence>
<keyword evidence="3" id="KW-1185">Reference proteome</keyword>
<dbReference type="OrthoDB" id="8576080at2"/>
<dbReference type="EMBL" id="QZEY01000009">
    <property type="protein sequence ID" value="RJL30353.1"/>
    <property type="molecule type" value="Genomic_DNA"/>
</dbReference>
<dbReference type="Proteomes" id="UP000265768">
    <property type="component" value="Unassembled WGS sequence"/>
</dbReference>
<evidence type="ECO:0008006" key="4">
    <source>
        <dbReference type="Google" id="ProtNLM"/>
    </source>
</evidence>
<reference evidence="2 3" key="1">
    <citation type="submission" date="2018-09" db="EMBL/GenBank/DDBJ databases">
        <title>YIM 75507 draft genome.</title>
        <authorList>
            <person name="Tang S."/>
            <person name="Feng Y."/>
        </authorList>
    </citation>
    <scope>NUCLEOTIDE SEQUENCE [LARGE SCALE GENOMIC DNA]</scope>
    <source>
        <strain evidence="2 3">YIM 75507</strain>
    </source>
</reference>
<dbReference type="AlphaFoldDB" id="A0A3A4AWZ2"/>
<comment type="caution">
    <text evidence="2">The sequence shown here is derived from an EMBL/GenBank/DDBJ whole genome shotgun (WGS) entry which is preliminary data.</text>
</comment>
<protein>
    <recommendedName>
        <fullName evidence="4">Alanine-rich protein</fullName>
    </recommendedName>
</protein>
<dbReference type="RefSeq" id="WP_119928499.1">
    <property type="nucleotide sequence ID" value="NZ_QZEY01000009.1"/>
</dbReference>
<feature type="region of interest" description="Disordered" evidence="1">
    <location>
        <begin position="49"/>
        <end position="68"/>
    </location>
</feature>
<evidence type="ECO:0000256" key="1">
    <source>
        <dbReference type="SAM" id="MobiDB-lite"/>
    </source>
</evidence>
<evidence type="ECO:0000313" key="2">
    <source>
        <dbReference type="EMBL" id="RJL30353.1"/>
    </source>
</evidence>
<evidence type="ECO:0000313" key="3">
    <source>
        <dbReference type="Proteomes" id="UP000265768"/>
    </source>
</evidence>
<organism evidence="2 3">
    <name type="scientific">Bailinhaonella thermotolerans</name>
    <dbReference type="NCBI Taxonomy" id="1070861"/>
    <lineage>
        <taxon>Bacteria</taxon>
        <taxon>Bacillati</taxon>
        <taxon>Actinomycetota</taxon>
        <taxon>Actinomycetes</taxon>
        <taxon>Streptosporangiales</taxon>
        <taxon>Streptosporangiaceae</taxon>
        <taxon>Bailinhaonella</taxon>
    </lineage>
</organism>
<gene>
    <name evidence="2" type="ORF">D5H75_22495</name>
</gene>